<dbReference type="Pfam" id="PF13193">
    <property type="entry name" value="AMP-binding_C"/>
    <property type="match status" value="1"/>
</dbReference>
<organism evidence="5 6">
    <name type="scientific">Corallococcus soli</name>
    <dbReference type="NCBI Taxonomy" id="2710757"/>
    <lineage>
        <taxon>Bacteria</taxon>
        <taxon>Pseudomonadati</taxon>
        <taxon>Myxococcota</taxon>
        <taxon>Myxococcia</taxon>
        <taxon>Myxococcales</taxon>
        <taxon>Cystobacterineae</taxon>
        <taxon>Myxococcaceae</taxon>
        <taxon>Corallococcus</taxon>
    </lineage>
</organism>
<dbReference type="Gene3D" id="3.40.50.12780">
    <property type="entry name" value="N-terminal domain of ligase-like"/>
    <property type="match status" value="1"/>
</dbReference>
<feature type="non-terminal residue" evidence="5">
    <location>
        <position position="1"/>
    </location>
</feature>
<dbReference type="EMBL" id="JAAIYO010000039">
    <property type="protein sequence ID" value="MBE4753762.1"/>
    <property type="molecule type" value="Genomic_DNA"/>
</dbReference>
<dbReference type="InterPro" id="IPR025110">
    <property type="entry name" value="AMP-bd_C"/>
</dbReference>
<evidence type="ECO:0000259" key="4">
    <source>
        <dbReference type="PROSITE" id="PS50075"/>
    </source>
</evidence>
<dbReference type="InterPro" id="IPR042099">
    <property type="entry name" value="ANL_N_sf"/>
</dbReference>
<dbReference type="PANTHER" id="PTHR45527:SF1">
    <property type="entry name" value="FATTY ACID SYNTHASE"/>
    <property type="match status" value="1"/>
</dbReference>
<name>A0ABR9Q0P7_9BACT</name>
<dbReference type="Gene3D" id="3.30.559.30">
    <property type="entry name" value="Nonribosomal peptide synthetase, condensation domain"/>
    <property type="match status" value="1"/>
</dbReference>
<dbReference type="Pfam" id="PF00668">
    <property type="entry name" value="Condensation"/>
    <property type="match status" value="1"/>
</dbReference>
<dbReference type="SUPFAM" id="SSF52777">
    <property type="entry name" value="CoA-dependent acyltransferases"/>
    <property type="match status" value="2"/>
</dbReference>
<dbReference type="InterPro" id="IPR036736">
    <property type="entry name" value="ACP-like_sf"/>
</dbReference>
<comment type="caution">
    <text evidence="5">The sequence shown here is derived from an EMBL/GenBank/DDBJ whole genome shotgun (WGS) entry which is preliminary data.</text>
</comment>
<dbReference type="Gene3D" id="1.10.1200.10">
    <property type="entry name" value="ACP-like"/>
    <property type="match status" value="1"/>
</dbReference>
<dbReference type="PANTHER" id="PTHR45527">
    <property type="entry name" value="NONRIBOSOMAL PEPTIDE SYNTHETASE"/>
    <property type="match status" value="1"/>
</dbReference>
<dbReference type="InterPro" id="IPR009081">
    <property type="entry name" value="PP-bd_ACP"/>
</dbReference>
<evidence type="ECO:0000256" key="2">
    <source>
        <dbReference type="ARBA" id="ARBA00022450"/>
    </source>
</evidence>
<dbReference type="PROSITE" id="PS00012">
    <property type="entry name" value="PHOSPHOPANTETHEINE"/>
    <property type="match status" value="1"/>
</dbReference>
<dbReference type="SUPFAM" id="SSF56801">
    <property type="entry name" value="Acetyl-CoA synthetase-like"/>
    <property type="match status" value="1"/>
</dbReference>
<sequence length="725" mass="80172">SMEQVIQLIDGYCLCLVPDDTRKDPEALLAWLEAQRIDALDCTPSLLKLLLDVGMLERTHVPALLLIGGEALDEVTWRRLATTKRTRAFNVYGPTETTVNATTWALQDAPQVLPVIGRPLDNVRAYVLDEQQRLVPFGMQGELCLAGEGVARGYLGRPGLTAERFISNPFSTEPGARLYRTGDKARWREDGTLEFMGRLDFQVKLRGYRIELGEIEASLRSHPSIRDAVVMLREDVPGDARLVAYVAPEVDTTSLREHLRKHLPEYMVPAAIMALPALPLTPNGKVDRKALPAPEASQVGASTYVAPETPTEVALAALWSEVLRIPAVGRHDNFFELGGHSLLATQVVSRIRSTLGVELPLGDLFRAPTVAGLAARLAHASRSKTPPLVRADRTSAPPLSFAQQRLWFIDQLEPGTTLYNMPLPLRFTGAVDEGALRKSLDALMARHEALRTTFRVEAGQPVQHIHSEATVPFESVDLTAIADDTERQAEATRRGSAEFRRPFNLEQGPVIRALLMKLGAEEHVLVLHLHHIVSDGWSLGVLVREMTALYEAFRHGQAPALPELPVQYADYAVWQRNWLQGDALEEQLGWWKQQLAGASHVLDLPTDKPRPAVASRRGDAVPVHLPRDLSEKVETLAQREGATPFMVLLAAFQAVLHRHSGQDDVLVGSPIANRHHAETEGLIGFFVNTLVLRGSFGARPSFRQLVTQVRTTTLGAYEHQDLPFE</sequence>
<comment type="cofactor">
    <cofactor evidence="1">
        <name>pantetheine 4'-phosphate</name>
        <dbReference type="ChEBI" id="CHEBI:47942"/>
    </cofactor>
</comment>
<dbReference type="CDD" id="cd19531">
    <property type="entry name" value="LCL_NRPS-like"/>
    <property type="match status" value="1"/>
</dbReference>
<dbReference type="Pfam" id="PF00550">
    <property type="entry name" value="PP-binding"/>
    <property type="match status" value="1"/>
</dbReference>
<keyword evidence="6" id="KW-1185">Reference proteome</keyword>
<dbReference type="InterPro" id="IPR001242">
    <property type="entry name" value="Condensation_dom"/>
</dbReference>
<dbReference type="InterPro" id="IPR006162">
    <property type="entry name" value="Ppantetheine_attach_site"/>
</dbReference>
<dbReference type="SUPFAM" id="SSF47336">
    <property type="entry name" value="ACP-like"/>
    <property type="match status" value="1"/>
</dbReference>
<protein>
    <submittedName>
        <fullName evidence="5">AMP-binding protein</fullName>
    </submittedName>
</protein>
<keyword evidence="2" id="KW-0596">Phosphopantetheine</keyword>
<dbReference type="SMART" id="SM00823">
    <property type="entry name" value="PKS_PP"/>
    <property type="match status" value="1"/>
</dbReference>
<dbReference type="InterPro" id="IPR045851">
    <property type="entry name" value="AMP-bd_C_sf"/>
</dbReference>
<feature type="non-terminal residue" evidence="5">
    <location>
        <position position="725"/>
    </location>
</feature>
<evidence type="ECO:0000256" key="1">
    <source>
        <dbReference type="ARBA" id="ARBA00001957"/>
    </source>
</evidence>
<feature type="domain" description="Carrier" evidence="4">
    <location>
        <begin position="306"/>
        <end position="381"/>
    </location>
</feature>
<evidence type="ECO:0000313" key="5">
    <source>
        <dbReference type="EMBL" id="MBE4753762.1"/>
    </source>
</evidence>
<dbReference type="InterPro" id="IPR023213">
    <property type="entry name" value="CAT-like_dom_sf"/>
</dbReference>
<dbReference type="InterPro" id="IPR020806">
    <property type="entry name" value="PKS_PP-bd"/>
</dbReference>
<dbReference type="CDD" id="cd05930">
    <property type="entry name" value="A_NRPS"/>
    <property type="match status" value="1"/>
</dbReference>
<reference evidence="5 6" key="1">
    <citation type="submission" date="2020-02" db="EMBL/GenBank/DDBJ databases">
        <authorList>
            <person name="Babadi Z.K."/>
            <person name="Risdian C."/>
            <person name="Ebrahimipour G.H."/>
            <person name="Wink J."/>
        </authorList>
    </citation>
    <scope>NUCLEOTIDE SEQUENCE [LARGE SCALE GENOMIC DNA]</scope>
    <source>
        <strain evidence="5 6">ZKHCc1 1396</strain>
    </source>
</reference>
<accession>A0ABR9Q0P7</accession>
<dbReference type="Gene3D" id="3.30.300.30">
    <property type="match status" value="1"/>
</dbReference>
<gene>
    <name evidence="5" type="ORF">G4177_37045</name>
</gene>
<keyword evidence="3" id="KW-0597">Phosphoprotein</keyword>
<evidence type="ECO:0000313" key="6">
    <source>
        <dbReference type="Proteomes" id="UP001516472"/>
    </source>
</evidence>
<proteinExistence type="predicted"/>
<dbReference type="Pfam" id="PF00501">
    <property type="entry name" value="AMP-binding"/>
    <property type="match status" value="1"/>
</dbReference>
<dbReference type="Proteomes" id="UP001516472">
    <property type="component" value="Unassembled WGS sequence"/>
</dbReference>
<dbReference type="InterPro" id="IPR000873">
    <property type="entry name" value="AMP-dep_synth/lig_dom"/>
</dbReference>
<dbReference type="PROSITE" id="PS50075">
    <property type="entry name" value="CARRIER"/>
    <property type="match status" value="1"/>
</dbReference>
<dbReference type="RefSeq" id="WP_193430910.1">
    <property type="nucleotide sequence ID" value="NZ_JAAIYO010000039.1"/>
</dbReference>
<dbReference type="Gene3D" id="3.30.559.10">
    <property type="entry name" value="Chloramphenicol acetyltransferase-like domain"/>
    <property type="match status" value="1"/>
</dbReference>
<evidence type="ECO:0000256" key="3">
    <source>
        <dbReference type="ARBA" id="ARBA00022553"/>
    </source>
</evidence>